<feature type="non-terminal residue" evidence="2">
    <location>
        <position position="1"/>
    </location>
</feature>
<gene>
    <name evidence="2" type="ORF">SPRG_22006</name>
</gene>
<sequence>RSLCKPRRPLPTTRSASTSAALSLKPVAQHSWRCAAARRFASSPTRSFKRCFPKATGRPVTTTARILSTKMRGILNMRSTCCARARSIPRGSQPRRERSFIVSSISCR</sequence>
<dbReference type="RefSeq" id="XP_012213038.1">
    <property type="nucleotide sequence ID" value="XM_012357648.1"/>
</dbReference>
<keyword evidence="3" id="KW-1185">Reference proteome</keyword>
<dbReference type="Proteomes" id="UP000030745">
    <property type="component" value="Unassembled WGS sequence"/>
</dbReference>
<feature type="region of interest" description="Disordered" evidence="1">
    <location>
        <begin position="1"/>
        <end position="21"/>
    </location>
</feature>
<evidence type="ECO:0000313" key="3">
    <source>
        <dbReference type="Proteomes" id="UP000030745"/>
    </source>
</evidence>
<name>A0A067BHQ6_SAPPC</name>
<dbReference type="VEuPathDB" id="FungiDB:SPRG_22006"/>
<dbReference type="EMBL" id="KK584236">
    <property type="protein sequence ID" value="KDO16255.1"/>
    <property type="molecule type" value="Genomic_DNA"/>
</dbReference>
<dbReference type="AlphaFoldDB" id="A0A067BHQ6"/>
<feature type="compositionally biased region" description="Low complexity" evidence="1">
    <location>
        <begin position="10"/>
        <end position="21"/>
    </location>
</feature>
<dbReference type="KEGG" id="spar:SPRG_22006"/>
<dbReference type="GeneID" id="24142422"/>
<protein>
    <submittedName>
        <fullName evidence="2">Uncharacterized protein</fullName>
    </submittedName>
</protein>
<accession>A0A067BHQ6</accession>
<organism evidence="2 3">
    <name type="scientific">Saprolegnia parasitica (strain CBS 223.65)</name>
    <dbReference type="NCBI Taxonomy" id="695850"/>
    <lineage>
        <taxon>Eukaryota</taxon>
        <taxon>Sar</taxon>
        <taxon>Stramenopiles</taxon>
        <taxon>Oomycota</taxon>
        <taxon>Saprolegniomycetes</taxon>
        <taxon>Saprolegniales</taxon>
        <taxon>Saprolegniaceae</taxon>
        <taxon>Saprolegnia</taxon>
    </lineage>
</organism>
<evidence type="ECO:0000313" key="2">
    <source>
        <dbReference type="EMBL" id="KDO16255.1"/>
    </source>
</evidence>
<proteinExistence type="predicted"/>
<evidence type="ECO:0000256" key="1">
    <source>
        <dbReference type="SAM" id="MobiDB-lite"/>
    </source>
</evidence>
<reference evidence="2 3" key="1">
    <citation type="journal article" date="2013" name="PLoS Genet.">
        <title>Distinctive expansion of potential virulence genes in the genome of the oomycete fish pathogen Saprolegnia parasitica.</title>
        <authorList>
            <person name="Jiang R.H."/>
            <person name="de Bruijn I."/>
            <person name="Haas B.J."/>
            <person name="Belmonte R."/>
            <person name="Lobach L."/>
            <person name="Christie J."/>
            <person name="van den Ackerveken G."/>
            <person name="Bottin A."/>
            <person name="Bulone V."/>
            <person name="Diaz-Moreno S.M."/>
            <person name="Dumas B."/>
            <person name="Fan L."/>
            <person name="Gaulin E."/>
            <person name="Govers F."/>
            <person name="Grenville-Briggs L.J."/>
            <person name="Horner N.R."/>
            <person name="Levin J.Z."/>
            <person name="Mammella M."/>
            <person name="Meijer H.J."/>
            <person name="Morris P."/>
            <person name="Nusbaum C."/>
            <person name="Oome S."/>
            <person name="Phillips A.J."/>
            <person name="van Rooyen D."/>
            <person name="Rzeszutek E."/>
            <person name="Saraiva M."/>
            <person name="Secombes C.J."/>
            <person name="Seidl M.F."/>
            <person name="Snel B."/>
            <person name="Stassen J.H."/>
            <person name="Sykes S."/>
            <person name="Tripathy S."/>
            <person name="van den Berg H."/>
            <person name="Vega-Arreguin J.C."/>
            <person name="Wawra S."/>
            <person name="Young S.K."/>
            <person name="Zeng Q."/>
            <person name="Dieguez-Uribeondo J."/>
            <person name="Russ C."/>
            <person name="Tyler B.M."/>
            <person name="van West P."/>
        </authorList>
    </citation>
    <scope>NUCLEOTIDE SEQUENCE [LARGE SCALE GENOMIC DNA]</scope>
    <source>
        <strain evidence="2 3">CBS 223.65</strain>
    </source>
</reference>